<feature type="transmembrane region" description="Helical" evidence="14">
    <location>
        <begin position="256"/>
        <end position="280"/>
    </location>
</feature>
<comment type="similarity">
    <text evidence="2 13">Belongs to the sodium:solute symporter (SSF) (TC 2.A.21) family.</text>
</comment>
<gene>
    <name evidence="16" type="primary">LOC108562933</name>
</gene>
<comment type="subcellular location">
    <subcellularLocation>
        <location evidence="1">Cell membrane</location>
        <topology evidence="1">Multi-pass membrane protein</topology>
    </subcellularLocation>
</comment>
<proteinExistence type="inferred from homology"/>
<dbReference type="Proteomes" id="UP000695000">
    <property type="component" value="Unplaced"/>
</dbReference>
<feature type="transmembrane region" description="Helical" evidence="14">
    <location>
        <begin position="420"/>
        <end position="441"/>
    </location>
</feature>
<dbReference type="InterPro" id="IPR038377">
    <property type="entry name" value="Na/Glc_symporter_sf"/>
</dbReference>
<protein>
    <submittedName>
        <fullName evidence="16">Sodium-coupled monocarboxylate transporter 2-like</fullName>
    </submittedName>
</protein>
<reference evidence="16" key="1">
    <citation type="submission" date="2025-08" db="UniProtKB">
        <authorList>
            <consortium name="RefSeq"/>
        </authorList>
    </citation>
    <scope>IDENTIFICATION</scope>
    <source>
        <tissue evidence="16">Whole Larva</tissue>
    </source>
</reference>
<feature type="transmembrane region" description="Helical" evidence="14">
    <location>
        <begin position="218"/>
        <end position="235"/>
    </location>
</feature>
<comment type="catalytic activity">
    <reaction evidence="12">
        <text>iodide(out) + 2 Na(+)(out) = iodide(in) + 2 Na(+)(in)</text>
        <dbReference type="Rhea" id="RHEA:71207"/>
        <dbReference type="ChEBI" id="CHEBI:16382"/>
        <dbReference type="ChEBI" id="CHEBI:29101"/>
    </reaction>
</comment>
<feature type="transmembrane region" description="Helical" evidence="14">
    <location>
        <begin position="387"/>
        <end position="408"/>
    </location>
</feature>
<keyword evidence="4" id="KW-1003">Cell membrane</keyword>
<keyword evidence="3" id="KW-0813">Transport</keyword>
<evidence type="ECO:0000256" key="8">
    <source>
        <dbReference type="ARBA" id="ARBA00023065"/>
    </source>
</evidence>
<keyword evidence="7" id="KW-0915">Sodium</keyword>
<evidence type="ECO:0000256" key="7">
    <source>
        <dbReference type="ARBA" id="ARBA00023053"/>
    </source>
</evidence>
<evidence type="ECO:0000256" key="12">
    <source>
        <dbReference type="ARBA" id="ARBA00036099"/>
    </source>
</evidence>
<organism evidence="15 16">
    <name type="scientific">Nicrophorus vespilloides</name>
    <name type="common">Boreal carrion beetle</name>
    <dbReference type="NCBI Taxonomy" id="110193"/>
    <lineage>
        <taxon>Eukaryota</taxon>
        <taxon>Metazoa</taxon>
        <taxon>Ecdysozoa</taxon>
        <taxon>Arthropoda</taxon>
        <taxon>Hexapoda</taxon>
        <taxon>Insecta</taxon>
        <taxon>Pterygota</taxon>
        <taxon>Neoptera</taxon>
        <taxon>Endopterygota</taxon>
        <taxon>Coleoptera</taxon>
        <taxon>Polyphaga</taxon>
        <taxon>Staphyliniformia</taxon>
        <taxon>Silphidae</taxon>
        <taxon>Nicrophorinae</taxon>
        <taxon>Nicrophorus</taxon>
    </lineage>
</organism>
<feature type="transmembrane region" description="Helical" evidence="14">
    <location>
        <begin position="108"/>
        <end position="129"/>
    </location>
</feature>
<evidence type="ECO:0000256" key="13">
    <source>
        <dbReference type="RuleBase" id="RU362091"/>
    </source>
</evidence>
<keyword evidence="11" id="KW-0739">Sodium transport</keyword>
<keyword evidence="9 14" id="KW-0472">Membrane</keyword>
<evidence type="ECO:0000256" key="14">
    <source>
        <dbReference type="SAM" id="Phobius"/>
    </source>
</evidence>
<name>A0ABM1MQT4_NICVS</name>
<evidence type="ECO:0000256" key="11">
    <source>
        <dbReference type="ARBA" id="ARBA00023201"/>
    </source>
</evidence>
<evidence type="ECO:0000256" key="6">
    <source>
        <dbReference type="ARBA" id="ARBA00022989"/>
    </source>
</evidence>
<evidence type="ECO:0000256" key="3">
    <source>
        <dbReference type="ARBA" id="ARBA00022448"/>
    </source>
</evidence>
<feature type="transmembrane region" description="Helical" evidence="14">
    <location>
        <begin position="141"/>
        <end position="165"/>
    </location>
</feature>
<dbReference type="InterPro" id="IPR051163">
    <property type="entry name" value="Sodium:Solute_Symporter_SSF"/>
</dbReference>
<feature type="transmembrane region" description="Helical" evidence="14">
    <location>
        <begin position="172"/>
        <end position="198"/>
    </location>
</feature>
<accession>A0ABM1MQT4</accession>
<feature type="transmembrane region" description="Helical" evidence="14">
    <location>
        <begin position="314"/>
        <end position="340"/>
    </location>
</feature>
<keyword evidence="10" id="KW-0325">Glycoprotein</keyword>
<feature type="transmembrane region" description="Helical" evidence="14">
    <location>
        <begin position="33"/>
        <end position="53"/>
    </location>
</feature>
<dbReference type="NCBIfam" id="TIGR00813">
    <property type="entry name" value="sss"/>
    <property type="match status" value="1"/>
</dbReference>
<evidence type="ECO:0000256" key="5">
    <source>
        <dbReference type="ARBA" id="ARBA00022692"/>
    </source>
</evidence>
<feature type="transmembrane region" description="Helical" evidence="14">
    <location>
        <begin position="361"/>
        <end position="381"/>
    </location>
</feature>
<dbReference type="RefSeq" id="XP_017776934.1">
    <property type="nucleotide sequence ID" value="XM_017921445.1"/>
</dbReference>
<dbReference type="PANTHER" id="PTHR42985">
    <property type="entry name" value="SODIUM-COUPLED MONOCARBOXYLATE TRANSPORTER"/>
    <property type="match status" value="1"/>
</dbReference>
<feature type="transmembrane region" description="Helical" evidence="14">
    <location>
        <begin position="65"/>
        <end position="87"/>
    </location>
</feature>
<dbReference type="Gene3D" id="1.20.1730.10">
    <property type="entry name" value="Sodium/glucose cotransporter"/>
    <property type="match status" value="1"/>
</dbReference>
<dbReference type="InterPro" id="IPR018212">
    <property type="entry name" value="Na/solute_symporter_CS"/>
</dbReference>
<keyword evidence="5 14" id="KW-0812">Transmembrane</keyword>
<evidence type="ECO:0000313" key="16">
    <source>
        <dbReference type="RefSeq" id="XP_017776934.1"/>
    </source>
</evidence>
<keyword evidence="15" id="KW-1185">Reference proteome</keyword>
<evidence type="ECO:0000256" key="2">
    <source>
        <dbReference type="ARBA" id="ARBA00006434"/>
    </source>
</evidence>
<dbReference type="PROSITE" id="PS50283">
    <property type="entry name" value="NA_SOLUT_SYMP_3"/>
    <property type="match status" value="1"/>
</dbReference>
<dbReference type="PANTHER" id="PTHR42985:SF21">
    <property type="entry name" value="SODIUM-DEPENDENT MULTIVITAMIN TRANSPORTER-LIKE PROTEIN"/>
    <property type="match status" value="1"/>
</dbReference>
<keyword evidence="8" id="KW-0406">Ion transport</keyword>
<dbReference type="Pfam" id="PF00474">
    <property type="entry name" value="SSF"/>
    <property type="match status" value="1"/>
</dbReference>
<evidence type="ECO:0000313" key="15">
    <source>
        <dbReference type="Proteomes" id="UP000695000"/>
    </source>
</evidence>
<evidence type="ECO:0000256" key="4">
    <source>
        <dbReference type="ARBA" id="ARBA00022475"/>
    </source>
</evidence>
<sequence length="474" mass="53057">MMLGSLSIGIYYGYFAKHQSVDQYLRGSRNMKLIPIAMSMSASIISGISFIAIPADIYKFGATIFISPFIVQFSICFMSFYIYPVLYNLNLTSIYEYMEMRFDKRVRLLTSFLYAMGMLSFLTISIYAPALIISRGTSINIHYFSVTIATICIFYTTIGGLKAVIWTDALQLLFMVGTIIGIAVMGFTDVGFAEVFNAASKSGRLDIDFDPDPTKRDTFWTISLGYSFYWTQYLITNQHCIQKAFCLSDVKKIQKAMTIFGVVYFLFMESLILFGLIIYAKFQHCDPVKSGEIHVHDQIAIHYILYVTENIPGIAGFFIVGICSASFSSLSAGLNSLSCTIYKDFVSSFLTKDVLEKRSSVIIKSIVIFIGILLMALVVAVEKAGSIMSSLVGIGSLFAGPMMGLFILGMFTVKAKAKGAFYGVLITMGILIWIFVVAQYYQQLGYIRFKQKELLIDGCEIITNTTENIRQTYK</sequence>
<dbReference type="PROSITE" id="PS00456">
    <property type="entry name" value="NA_SOLUT_SYMP_1"/>
    <property type="match status" value="1"/>
</dbReference>
<evidence type="ECO:0000256" key="1">
    <source>
        <dbReference type="ARBA" id="ARBA00004651"/>
    </source>
</evidence>
<evidence type="ECO:0000256" key="9">
    <source>
        <dbReference type="ARBA" id="ARBA00023136"/>
    </source>
</evidence>
<keyword evidence="6 14" id="KW-1133">Transmembrane helix</keyword>
<evidence type="ECO:0000256" key="10">
    <source>
        <dbReference type="ARBA" id="ARBA00023180"/>
    </source>
</evidence>
<dbReference type="InterPro" id="IPR001734">
    <property type="entry name" value="Na/solute_symporter"/>
</dbReference>
<dbReference type="GeneID" id="108562933"/>